<dbReference type="Pfam" id="PF00145">
    <property type="entry name" value="DNA_methylase"/>
    <property type="match status" value="1"/>
</dbReference>
<gene>
    <name evidence="3" type="ORF">EVOR1521_LOCUS16957</name>
</gene>
<reference evidence="3" key="1">
    <citation type="submission" date="2023-08" db="EMBL/GenBank/DDBJ databases">
        <authorList>
            <person name="Chen Y."/>
            <person name="Shah S."/>
            <person name="Dougan E. K."/>
            <person name="Thang M."/>
            <person name="Chan C."/>
        </authorList>
    </citation>
    <scope>NUCLEOTIDE SEQUENCE</scope>
</reference>
<dbReference type="GO" id="GO:0032259">
    <property type="term" value="P:methylation"/>
    <property type="evidence" value="ECO:0007669"/>
    <property type="project" value="UniProtKB-KW"/>
</dbReference>
<organism evidence="3 4">
    <name type="scientific">Effrenium voratum</name>
    <dbReference type="NCBI Taxonomy" id="2562239"/>
    <lineage>
        <taxon>Eukaryota</taxon>
        <taxon>Sar</taxon>
        <taxon>Alveolata</taxon>
        <taxon>Dinophyceae</taxon>
        <taxon>Suessiales</taxon>
        <taxon>Symbiodiniaceae</taxon>
        <taxon>Effrenium</taxon>
    </lineage>
</organism>
<keyword evidence="4" id="KW-1185">Reference proteome</keyword>
<dbReference type="Proteomes" id="UP001178507">
    <property type="component" value="Unassembled WGS sequence"/>
</dbReference>
<protein>
    <recommendedName>
        <fullName evidence="5">DNA (cytosine-5-)-methyltransferase</fullName>
    </recommendedName>
</protein>
<dbReference type="InterPro" id="IPR001525">
    <property type="entry name" value="C5_MeTfrase"/>
</dbReference>
<evidence type="ECO:0000313" key="4">
    <source>
        <dbReference type="Proteomes" id="UP001178507"/>
    </source>
</evidence>
<dbReference type="Gene3D" id="3.40.50.150">
    <property type="entry name" value="Vaccinia Virus protein VP39"/>
    <property type="match status" value="1"/>
</dbReference>
<sequence length="1531" mass="170339">MQHLDRQERLFIDTSRDFTVTHGEQPGVVAVASKDHRDHWCWAVYDRLMTHRGRADSLEEATGAIMAKIAELDGLFAAIDAALTERQRDAAVFDLERQTYAGPDAALADLYRAYNTRLAANERRKVSHPAYHTSGARTDDEAALAGLHVKIEARKSELAQQEAAYMTLDEADRAMTDLRTFIEQAEADGVDADLLRRPRRDWLEIYERWASFKFDDQPTAQPEYREAAECDGEHLRTIDTETIRHRHTARKHPMVVTSTLTVCTVVPKPSKRCAVAEPESTNDNDDLPTDWNAMTLEQAFIASAALVISDDGSEEGDLSADIELRTIIRWFQVGPGCDNCYAEDLNRFRGTGEWGPGTPRLWIKGSTALIRRLHRQHDKFFAEHGRHRRVFIQSMSDLFDNEVERSWHRIAFSEIGAARNLDVQIVTKRVSNVVKVAPVRWLEGSWPRHVGLMITVCTQSEADRDIPRLLDLKKRLGIPWVGLSMEPLIERVELRPAWLEQLDWVITGGESGKNARSRGRVATTSSSTEQLSAVSARSGAMTFGNPNAVQCPECDGTGAYKPDCWLCKGTGDVKIETAIAEGYDEAELECYDDGYCRCPAYECRGDSCDMCEGDGTVDPRVPEDEVTRVLVFGLTGVIPERRHRLHNGMMIECDDLLARFAAVVCRDRGWIIWSVSIFGDEICLTAAGEEEARRRYPDWVKRRDVQHAPLDHFGRWADDGGAEARFRCIGGIDVDAAAIDDFGRLAGVPGTLLDLFSREQFIAFHGREPDAEWREAVPADIHRAFGHERPHIAFLSAPCKGFSGLLSETSSKTAKYQALNALTLHGMMLLLEAYRDDPVELIIFENVPRIATRGRHLLDQIVGMLRSYGYAVAETTHDCGELGGLAQSRKRFLLVARHEKKVPPFLYEPGKRRLRGVGEVLEHLPIPGPEPLLPMHRMPMLQWKTWVRLAFVEAGSDWRSLNKLRVEDGHLADYAIAPDVERHGGFLGVRAWDEPAATISSRGTPTTGAYSVADPRHFGLDYQQYGVRRWDENTGAVINVKAPGQGSFSVADPRMPFSASRQNGIYRIVQWDSASHGITGAKHVAGAALSVADPRPAPRDDYKQTKYRVTGIDEPAGTVIAASTTGNGAIAVADPRATFSQDGKPLYTTGGHYGVLHWEDASGGVTASGQHDNGRWSVADPRPAVGEDVGTLPDLADRLFCVIRALDGTWHRPFTTLELAALQGLVDPEETLELHGVSDSAWRERIGNAVPPPAAQAIAGVMGRTLLLAWAGETFMLSSEPIWVRDVAVGLSVDAAAFAIYCVFIRDGAGGSRSPDERWERGAAVFREERLMIKIGHRFWMVWNPHGQSPTVQHSSRARAVAEAKRLAANNPGQSFYVLKAVGGFEADSPKINRIKLEHGMILDPDFREVDEPIVTLRMSQTQAEQLSFAISDLLCWTRGFMAAQPDDFDHAPMGTNEGRDMTKRYVITVTEIGQEVRTIGNQWMRGAGETPDDYGYTPEIEKTCDYEREIFRQTVDELDLADVVRAVNGM</sequence>
<dbReference type="InterPro" id="IPR029063">
    <property type="entry name" value="SAM-dependent_MTases_sf"/>
</dbReference>
<dbReference type="EMBL" id="CAUJNA010002223">
    <property type="protein sequence ID" value="CAJ1391693.1"/>
    <property type="molecule type" value="Genomic_DNA"/>
</dbReference>
<dbReference type="GO" id="GO:0008168">
    <property type="term" value="F:methyltransferase activity"/>
    <property type="evidence" value="ECO:0007669"/>
    <property type="project" value="UniProtKB-KW"/>
</dbReference>
<evidence type="ECO:0000313" key="3">
    <source>
        <dbReference type="EMBL" id="CAJ1391693.1"/>
    </source>
</evidence>
<name>A0AA36IS58_9DINO</name>
<evidence type="ECO:0008006" key="5">
    <source>
        <dbReference type="Google" id="ProtNLM"/>
    </source>
</evidence>
<dbReference type="InterPro" id="IPR011101">
    <property type="entry name" value="DUF5131"/>
</dbReference>
<dbReference type="Pfam" id="PF07505">
    <property type="entry name" value="DUF5131"/>
    <property type="match status" value="1"/>
</dbReference>
<evidence type="ECO:0000256" key="1">
    <source>
        <dbReference type="ARBA" id="ARBA00022603"/>
    </source>
</evidence>
<accession>A0AA36IS58</accession>
<dbReference type="Gene3D" id="3.90.120.10">
    <property type="entry name" value="DNA Methylase, subunit A, domain 2"/>
    <property type="match status" value="1"/>
</dbReference>
<evidence type="ECO:0000256" key="2">
    <source>
        <dbReference type="ARBA" id="ARBA00022679"/>
    </source>
</evidence>
<keyword evidence="1" id="KW-0489">Methyltransferase</keyword>
<keyword evidence="2" id="KW-0808">Transferase</keyword>
<dbReference type="SUPFAM" id="SSF53335">
    <property type="entry name" value="S-adenosyl-L-methionine-dependent methyltransferases"/>
    <property type="match status" value="1"/>
</dbReference>
<proteinExistence type="predicted"/>
<comment type="caution">
    <text evidence="3">The sequence shown here is derived from an EMBL/GenBank/DDBJ whole genome shotgun (WGS) entry which is preliminary data.</text>
</comment>